<name>A0A6A5RRA5_9PLEO</name>
<feature type="region of interest" description="Disordered" evidence="1">
    <location>
        <begin position="207"/>
        <end position="239"/>
    </location>
</feature>
<organism evidence="2 3">
    <name type="scientific">Didymella exigua CBS 183.55</name>
    <dbReference type="NCBI Taxonomy" id="1150837"/>
    <lineage>
        <taxon>Eukaryota</taxon>
        <taxon>Fungi</taxon>
        <taxon>Dikarya</taxon>
        <taxon>Ascomycota</taxon>
        <taxon>Pezizomycotina</taxon>
        <taxon>Dothideomycetes</taxon>
        <taxon>Pleosporomycetidae</taxon>
        <taxon>Pleosporales</taxon>
        <taxon>Pleosporineae</taxon>
        <taxon>Didymellaceae</taxon>
        <taxon>Didymella</taxon>
    </lineage>
</organism>
<evidence type="ECO:0000256" key="1">
    <source>
        <dbReference type="SAM" id="MobiDB-lite"/>
    </source>
</evidence>
<dbReference type="Proteomes" id="UP000800082">
    <property type="component" value="Unassembled WGS sequence"/>
</dbReference>
<dbReference type="GeneID" id="54348147"/>
<keyword evidence="3" id="KW-1185">Reference proteome</keyword>
<dbReference type="OrthoDB" id="3800101at2759"/>
<evidence type="ECO:0000313" key="2">
    <source>
        <dbReference type="EMBL" id="KAF1929698.1"/>
    </source>
</evidence>
<dbReference type="AlphaFoldDB" id="A0A6A5RRA5"/>
<feature type="compositionally biased region" description="Low complexity" evidence="1">
    <location>
        <begin position="180"/>
        <end position="194"/>
    </location>
</feature>
<sequence>MSGMEVFNGPALFAITHSSLDAITQFIWSSGPRSQRLVKSKSPIEANKWRYIFEAGLTIWGKSGIDLDKLGQAMEKSDDGRSGRSKEDHASDDGMDVDLRDDPVHQSIESATSESGQRKKVATLRGGSGRADSVVDIQRPRRATRRNIDYRLLDHGVDSGKNVTQTANEERPKKVRRTRPSSTSPSGSHSAHTSQVLEGLLASASKDNAQLSTESLHPRKAAQLPEEPEETLSLSKLDTEDDLDLEFSRPREEEWINSGHIARYGMSDEWRAKIDQAFQPALAEVQRQQRIWDELIQGQIDTVQAQNQLCGTHGLRFQSSSESVLGPENSQAAKVLGGSLAHSRRGTGNAGTDEASAENELTLPSLEVESHHFGTDAWLSTSMHLDQLFEGSGGH</sequence>
<dbReference type="EMBL" id="ML978965">
    <property type="protein sequence ID" value="KAF1929698.1"/>
    <property type="molecule type" value="Genomic_DNA"/>
</dbReference>
<evidence type="ECO:0000313" key="3">
    <source>
        <dbReference type="Proteomes" id="UP000800082"/>
    </source>
</evidence>
<accession>A0A6A5RRA5</accession>
<protein>
    <submittedName>
        <fullName evidence="2">Uncharacterized protein</fullName>
    </submittedName>
</protein>
<gene>
    <name evidence="2" type="ORF">M421DRAFT_4147</name>
</gene>
<proteinExistence type="predicted"/>
<feature type="compositionally biased region" description="Basic and acidic residues" evidence="1">
    <location>
        <begin position="146"/>
        <end position="158"/>
    </location>
</feature>
<reference evidence="2" key="1">
    <citation type="journal article" date="2020" name="Stud. Mycol.">
        <title>101 Dothideomycetes genomes: a test case for predicting lifestyles and emergence of pathogens.</title>
        <authorList>
            <person name="Haridas S."/>
            <person name="Albert R."/>
            <person name="Binder M."/>
            <person name="Bloem J."/>
            <person name="Labutti K."/>
            <person name="Salamov A."/>
            <person name="Andreopoulos B."/>
            <person name="Baker S."/>
            <person name="Barry K."/>
            <person name="Bills G."/>
            <person name="Bluhm B."/>
            <person name="Cannon C."/>
            <person name="Castanera R."/>
            <person name="Culley D."/>
            <person name="Daum C."/>
            <person name="Ezra D."/>
            <person name="Gonzalez J."/>
            <person name="Henrissat B."/>
            <person name="Kuo A."/>
            <person name="Liang C."/>
            <person name="Lipzen A."/>
            <person name="Lutzoni F."/>
            <person name="Magnuson J."/>
            <person name="Mondo S."/>
            <person name="Nolan M."/>
            <person name="Ohm R."/>
            <person name="Pangilinan J."/>
            <person name="Park H.-J."/>
            <person name="Ramirez L."/>
            <person name="Alfaro M."/>
            <person name="Sun H."/>
            <person name="Tritt A."/>
            <person name="Yoshinaga Y."/>
            <person name="Zwiers L.-H."/>
            <person name="Turgeon B."/>
            <person name="Goodwin S."/>
            <person name="Spatafora J."/>
            <person name="Crous P."/>
            <person name="Grigoriev I."/>
        </authorList>
    </citation>
    <scope>NUCLEOTIDE SEQUENCE</scope>
    <source>
        <strain evidence="2">CBS 183.55</strain>
    </source>
</reference>
<feature type="region of interest" description="Disordered" evidence="1">
    <location>
        <begin position="74"/>
        <end position="194"/>
    </location>
</feature>
<feature type="compositionally biased region" description="Basic and acidic residues" evidence="1">
    <location>
        <begin position="74"/>
        <end position="104"/>
    </location>
</feature>
<feature type="region of interest" description="Disordered" evidence="1">
    <location>
        <begin position="339"/>
        <end position="358"/>
    </location>
</feature>
<dbReference type="RefSeq" id="XP_033449946.1">
    <property type="nucleotide sequence ID" value="XM_033590479.1"/>
</dbReference>